<keyword evidence="2" id="KW-1185">Reference proteome</keyword>
<dbReference type="RefSeq" id="WP_131864973.1">
    <property type="nucleotide sequence ID" value="NZ_SMCR01000003.1"/>
</dbReference>
<proteinExistence type="predicted"/>
<accession>A0A4R3YZK2</accession>
<protein>
    <submittedName>
        <fullName evidence="1">Uncharacterized protein</fullName>
    </submittedName>
</protein>
<evidence type="ECO:0000313" key="2">
    <source>
        <dbReference type="Proteomes" id="UP000295719"/>
    </source>
</evidence>
<evidence type="ECO:0000313" key="1">
    <source>
        <dbReference type="EMBL" id="TCV98221.1"/>
    </source>
</evidence>
<reference evidence="1 2" key="1">
    <citation type="submission" date="2019-03" db="EMBL/GenBank/DDBJ databases">
        <title>Genomic Encyclopedia of Type Strains, Phase IV (KMG-IV): sequencing the most valuable type-strain genomes for metagenomic binning, comparative biology and taxonomic classification.</title>
        <authorList>
            <person name="Goeker M."/>
        </authorList>
    </citation>
    <scope>NUCLEOTIDE SEQUENCE [LARGE SCALE GENOMIC DNA]</scope>
    <source>
        <strain evidence="1 2">DSM 19580</strain>
    </source>
</reference>
<comment type="caution">
    <text evidence="1">The sequence shown here is derived from an EMBL/GenBank/DDBJ whole genome shotgun (WGS) entry which is preliminary data.</text>
</comment>
<dbReference type="EMBL" id="SMCR01000003">
    <property type="protein sequence ID" value="TCV98221.1"/>
    <property type="molecule type" value="Genomic_DNA"/>
</dbReference>
<gene>
    <name evidence="1" type="ORF">EDC52_103312</name>
</gene>
<dbReference type="AlphaFoldDB" id="A0A4R3YZK2"/>
<dbReference type="Proteomes" id="UP000295719">
    <property type="component" value="Unassembled WGS sequence"/>
</dbReference>
<dbReference type="OrthoDB" id="8596093at2"/>
<name>A0A4R3YZK2_9GAMM</name>
<organism evidence="1 2">
    <name type="scientific">Biostraticola tofi</name>
    <dbReference type="NCBI Taxonomy" id="466109"/>
    <lineage>
        <taxon>Bacteria</taxon>
        <taxon>Pseudomonadati</taxon>
        <taxon>Pseudomonadota</taxon>
        <taxon>Gammaproteobacteria</taxon>
        <taxon>Enterobacterales</taxon>
        <taxon>Bruguierivoracaceae</taxon>
        <taxon>Biostraticola</taxon>
    </lineage>
</organism>
<sequence>MIKNYSTEFATAILDDEGTAIRSGWMVVYCAHPQTREYLCATVEYLCVGSRLPPDSYLNKPILPPAGFALTRSLDGQRWENTVDNRGNIAYDSLTGSTVRITFLGVLPAHLTLMKPELPPAH</sequence>